<dbReference type="Pfam" id="PF07676">
    <property type="entry name" value="PD40"/>
    <property type="match status" value="2"/>
</dbReference>
<sequence>MTGQILDLRTHRLTRIPLQDPTLNLVPQAWSPDGTRIAFEGWDDTDPARTGVYTARASDGGDLRRVTTRHGAAHDIPLDYSPDGRRLVVFRATHGDENGDLDGSLWVVGIDGAGAHRVTATTAPPAPWVRWSPDGSRILFATERLRPNGAVWTVRPDGTGARILFRDPAGRHPVSPTWTADGRHIIVALDPTDDEFQHPENALYLLDADGSGLRLLLGSHDVKRYPEIVPPGGHP</sequence>
<dbReference type="InterPro" id="IPR011042">
    <property type="entry name" value="6-blade_b-propeller_TolB-like"/>
</dbReference>
<dbReference type="EMBL" id="CAJB01000093">
    <property type="protein sequence ID" value="CCH77307.1"/>
    <property type="molecule type" value="Genomic_DNA"/>
</dbReference>
<accession>A0A077LWU7</accession>
<name>A0A077LWU7_9MICO</name>
<reference evidence="2 3" key="1">
    <citation type="journal article" date="2013" name="ISME J.">
        <title>A metabolic model for members of the genus Tetrasphaera involved in enhanced biological phosphorus removal.</title>
        <authorList>
            <person name="Kristiansen R."/>
            <person name="Nguyen H.T.T."/>
            <person name="Saunders A.M."/>
            <person name="Nielsen J.L."/>
            <person name="Wimmer R."/>
            <person name="Le V.Q."/>
            <person name="McIlroy S.J."/>
            <person name="Petrovski S."/>
            <person name="Seviour R.J."/>
            <person name="Calteau A."/>
            <person name="Nielsen K.L."/>
            <person name="Nielsen P.H."/>
        </authorList>
    </citation>
    <scope>NUCLEOTIDE SEQUENCE [LARGE SCALE GENOMIC DNA]</scope>
    <source>
        <strain evidence="2 3">T1-X7</strain>
    </source>
</reference>
<dbReference type="PANTHER" id="PTHR36842:SF1">
    <property type="entry name" value="PROTEIN TOLB"/>
    <property type="match status" value="1"/>
</dbReference>
<dbReference type="AlphaFoldDB" id="A0A077LWU7"/>
<evidence type="ECO:0000256" key="1">
    <source>
        <dbReference type="ARBA" id="ARBA00009820"/>
    </source>
</evidence>
<dbReference type="PANTHER" id="PTHR36842">
    <property type="entry name" value="PROTEIN TOLB HOMOLOG"/>
    <property type="match status" value="1"/>
</dbReference>
<keyword evidence="3" id="KW-1185">Reference proteome</keyword>
<proteinExistence type="inferred from homology"/>
<protein>
    <submittedName>
        <fullName evidence="2">Uncharacterized protein</fullName>
    </submittedName>
</protein>
<comment type="similarity">
    <text evidence="1">Belongs to the TolB family.</text>
</comment>
<comment type="caution">
    <text evidence="2">The sequence shown here is derived from an EMBL/GenBank/DDBJ whole genome shotgun (WGS) entry which is preliminary data.</text>
</comment>
<dbReference type="SUPFAM" id="SSF82171">
    <property type="entry name" value="DPP6 N-terminal domain-like"/>
    <property type="match status" value="1"/>
</dbReference>
<dbReference type="STRING" id="1194083.BN12_1820005"/>
<dbReference type="Proteomes" id="UP000035721">
    <property type="component" value="Unassembled WGS sequence"/>
</dbReference>
<gene>
    <name evidence="2" type="ORF">BN12_1820005</name>
</gene>
<evidence type="ECO:0000313" key="3">
    <source>
        <dbReference type="Proteomes" id="UP000035721"/>
    </source>
</evidence>
<dbReference type="InterPro" id="IPR011659">
    <property type="entry name" value="WD40"/>
</dbReference>
<organism evidence="2 3">
    <name type="scientific">Nostocoides japonicum T1-X7</name>
    <dbReference type="NCBI Taxonomy" id="1194083"/>
    <lineage>
        <taxon>Bacteria</taxon>
        <taxon>Bacillati</taxon>
        <taxon>Actinomycetota</taxon>
        <taxon>Actinomycetes</taxon>
        <taxon>Micrococcales</taxon>
        <taxon>Intrasporangiaceae</taxon>
        <taxon>Nostocoides</taxon>
    </lineage>
</organism>
<dbReference type="Gene3D" id="2.120.10.30">
    <property type="entry name" value="TolB, C-terminal domain"/>
    <property type="match status" value="1"/>
</dbReference>
<evidence type="ECO:0000313" key="2">
    <source>
        <dbReference type="EMBL" id="CCH77307.1"/>
    </source>
</evidence>